<gene>
    <name evidence="6" type="ORF">C7Y44_06190</name>
</gene>
<keyword evidence="4" id="KW-0804">Transcription</keyword>
<reference evidence="6 7" key="1">
    <citation type="submission" date="2018-03" db="EMBL/GenBank/DDBJ databases">
        <title>Aerobic endospore-forming bacteria genome sequencing and assembly.</title>
        <authorList>
            <person name="Cavalcante D.A."/>
            <person name="Driks A."/>
            <person name="Putonti C."/>
            <person name="De-Souza M.T."/>
        </authorList>
    </citation>
    <scope>NUCLEOTIDE SEQUENCE [LARGE SCALE GENOMIC DNA]</scope>
    <source>
        <strain evidence="6 7">SDF0028</strain>
    </source>
</reference>
<name>A0ABY3AWY7_PAEPP</name>
<dbReference type="SUPFAM" id="SSF53850">
    <property type="entry name" value="Periplasmic binding protein-like II"/>
    <property type="match status" value="1"/>
</dbReference>
<dbReference type="InterPro" id="IPR005119">
    <property type="entry name" value="LysR_subst-bd"/>
</dbReference>
<keyword evidence="2" id="KW-0805">Transcription regulation</keyword>
<protein>
    <recommendedName>
        <fullName evidence="5">LysR substrate-binding domain-containing protein</fullName>
    </recommendedName>
</protein>
<organism evidence="6 7">
    <name type="scientific">Paenibacillus popilliae</name>
    <name type="common">Bacillus popilliae</name>
    <dbReference type="NCBI Taxonomy" id="78057"/>
    <lineage>
        <taxon>Bacteria</taxon>
        <taxon>Bacillati</taxon>
        <taxon>Bacillota</taxon>
        <taxon>Bacilli</taxon>
        <taxon>Bacillales</taxon>
        <taxon>Paenibacillaceae</taxon>
        <taxon>Paenibacillus</taxon>
    </lineage>
</organism>
<dbReference type="PANTHER" id="PTHR30346:SF28">
    <property type="entry name" value="HTH-TYPE TRANSCRIPTIONAL REGULATOR CYNR"/>
    <property type="match status" value="1"/>
</dbReference>
<keyword evidence="7" id="KW-1185">Reference proteome</keyword>
<comment type="caution">
    <text evidence="6">The sequence shown here is derived from an EMBL/GenBank/DDBJ whole genome shotgun (WGS) entry which is preliminary data.</text>
</comment>
<evidence type="ECO:0000259" key="5">
    <source>
        <dbReference type="Pfam" id="PF03466"/>
    </source>
</evidence>
<evidence type="ECO:0000313" key="7">
    <source>
        <dbReference type="Proteomes" id="UP000316208"/>
    </source>
</evidence>
<dbReference type="Gene3D" id="3.40.190.290">
    <property type="match status" value="1"/>
</dbReference>
<sequence>MAEQGIECITLGFDSVLVAVPKGHRLGDRSSVSISELKDELFVGLKRGYPTRDLTDRICKSCGFTPKHVYEGDEPARLRSLMDAEIGRIRAIL</sequence>
<comment type="similarity">
    <text evidence="1">Belongs to the LysR transcriptional regulatory family.</text>
</comment>
<proteinExistence type="inferred from homology"/>
<evidence type="ECO:0000313" key="6">
    <source>
        <dbReference type="EMBL" id="TQR47327.1"/>
    </source>
</evidence>
<keyword evidence="3" id="KW-0238">DNA-binding</keyword>
<dbReference type="Pfam" id="PF03466">
    <property type="entry name" value="LysR_substrate"/>
    <property type="match status" value="1"/>
</dbReference>
<dbReference type="PANTHER" id="PTHR30346">
    <property type="entry name" value="TRANSCRIPTIONAL DUAL REGULATOR HCAR-RELATED"/>
    <property type="match status" value="1"/>
</dbReference>
<evidence type="ECO:0000256" key="2">
    <source>
        <dbReference type="ARBA" id="ARBA00023015"/>
    </source>
</evidence>
<evidence type="ECO:0000256" key="1">
    <source>
        <dbReference type="ARBA" id="ARBA00009437"/>
    </source>
</evidence>
<evidence type="ECO:0000256" key="4">
    <source>
        <dbReference type="ARBA" id="ARBA00023163"/>
    </source>
</evidence>
<dbReference type="Proteomes" id="UP000316208">
    <property type="component" value="Unassembled WGS sequence"/>
</dbReference>
<accession>A0ABY3AWY7</accession>
<feature type="domain" description="LysR substrate-binding" evidence="5">
    <location>
        <begin position="4"/>
        <end position="87"/>
    </location>
</feature>
<dbReference type="EMBL" id="SADY01000001">
    <property type="protein sequence ID" value="TQR47327.1"/>
    <property type="molecule type" value="Genomic_DNA"/>
</dbReference>
<evidence type="ECO:0000256" key="3">
    <source>
        <dbReference type="ARBA" id="ARBA00023125"/>
    </source>
</evidence>